<dbReference type="Gene3D" id="3.40.50.150">
    <property type="entry name" value="Vaccinia Virus protein VP39"/>
    <property type="match status" value="1"/>
</dbReference>
<dbReference type="OrthoDB" id="9800643at2"/>
<evidence type="ECO:0000259" key="7">
    <source>
        <dbReference type="Pfam" id="PF17827"/>
    </source>
</evidence>
<dbReference type="Pfam" id="PF05175">
    <property type="entry name" value="MTS"/>
    <property type="match status" value="1"/>
</dbReference>
<feature type="binding site" evidence="5">
    <location>
        <begin position="134"/>
        <end position="138"/>
    </location>
    <ligand>
        <name>S-adenosyl-L-methionine</name>
        <dbReference type="ChEBI" id="CHEBI:59789"/>
    </ligand>
</feature>
<dbReference type="InterPro" id="IPR050320">
    <property type="entry name" value="N5-glutamine_MTase"/>
</dbReference>
<comment type="caution">
    <text evidence="9">The sequence shown here is derived from an EMBL/GenBank/DDBJ whole genome shotgun (WGS) entry which is preliminary data.</text>
</comment>
<evidence type="ECO:0000259" key="6">
    <source>
        <dbReference type="Pfam" id="PF05175"/>
    </source>
</evidence>
<dbReference type="InterPro" id="IPR029063">
    <property type="entry name" value="SAM-dependent_MTases_sf"/>
</dbReference>
<dbReference type="Proteomes" id="UP000581087">
    <property type="component" value="Unassembled WGS sequence"/>
</dbReference>
<comment type="catalytic activity">
    <reaction evidence="4 5">
        <text>L-glutaminyl-[peptide chain release factor] + S-adenosyl-L-methionine = N(5)-methyl-L-glutaminyl-[peptide chain release factor] + S-adenosyl-L-homocysteine + H(+)</text>
        <dbReference type="Rhea" id="RHEA:42896"/>
        <dbReference type="Rhea" id="RHEA-COMP:10271"/>
        <dbReference type="Rhea" id="RHEA-COMP:10272"/>
        <dbReference type="ChEBI" id="CHEBI:15378"/>
        <dbReference type="ChEBI" id="CHEBI:30011"/>
        <dbReference type="ChEBI" id="CHEBI:57856"/>
        <dbReference type="ChEBI" id="CHEBI:59789"/>
        <dbReference type="ChEBI" id="CHEBI:61891"/>
        <dbReference type="EC" id="2.1.1.297"/>
    </reaction>
</comment>
<dbReference type="GO" id="GO:0102559">
    <property type="term" value="F:peptide chain release factor N(5)-glutamine methyltransferase activity"/>
    <property type="evidence" value="ECO:0007669"/>
    <property type="project" value="UniProtKB-EC"/>
</dbReference>
<feature type="binding site" evidence="5">
    <location>
        <position position="157"/>
    </location>
    <ligand>
        <name>S-adenosyl-L-methionine</name>
        <dbReference type="ChEBI" id="CHEBI:59789"/>
    </ligand>
</feature>
<evidence type="ECO:0000313" key="9">
    <source>
        <dbReference type="EMBL" id="RXZ85532.1"/>
    </source>
</evidence>
<comment type="caution">
    <text evidence="5">Lacks conserved residue(s) required for the propagation of feature annotation.</text>
</comment>
<dbReference type="PANTHER" id="PTHR18895:SF74">
    <property type="entry name" value="MTRF1L RELEASE FACTOR GLUTAMINE METHYLTRANSFERASE"/>
    <property type="match status" value="1"/>
</dbReference>
<dbReference type="GO" id="GO:0032259">
    <property type="term" value="P:methylation"/>
    <property type="evidence" value="ECO:0007669"/>
    <property type="project" value="UniProtKB-KW"/>
</dbReference>
<dbReference type="Proteomes" id="UP000292686">
    <property type="component" value="Unassembled WGS sequence"/>
</dbReference>
<evidence type="ECO:0000313" key="10">
    <source>
        <dbReference type="Proteomes" id="UP000292686"/>
    </source>
</evidence>
<gene>
    <name evidence="5 9" type="primary">prmC</name>
    <name evidence="8" type="ORF">BJ972_000257</name>
    <name evidence="9" type="ORF">ESP50_15135</name>
</gene>
<keyword evidence="2 5" id="KW-0808">Transferase</keyword>
<dbReference type="NCBIfam" id="TIGR03534">
    <property type="entry name" value="RF_mod_PrmC"/>
    <property type="match status" value="1"/>
</dbReference>
<evidence type="ECO:0000256" key="1">
    <source>
        <dbReference type="ARBA" id="ARBA00022603"/>
    </source>
</evidence>
<evidence type="ECO:0000256" key="2">
    <source>
        <dbReference type="ARBA" id="ARBA00022679"/>
    </source>
</evidence>
<feature type="binding site" evidence="5">
    <location>
        <begin position="202"/>
        <end position="205"/>
    </location>
    <ligand>
        <name>substrate</name>
    </ligand>
</feature>
<evidence type="ECO:0000256" key="4">
    <source>
        <dbReference type="ARBA" id="ARBA00048391"/>
    </source>
</evidence>
<evidence type="ECO:0000313" key="8">
    <source>
        <dbReference type="EMBL" id="NYD65738.1"/>
    </source>
</evidence>
<organism evidence="9 10">
    <name type="scientific">Agromyces atrinae</name>
    <dbReference type="NCBI Taxonomy" id="592376"/>
    <lineage>
        <taxon>Bacteria</taxon>
        <taxon>Bacillati</taxon>
        <taxon>Actinomycetota</taxon>
        <taxon>Actinomycetes</taxon>
        <taxon>Micrococcales</taxon>
        <taxon>Microbacteriaceae</taxon>
        <taxon>Agromyces</taxon>
    </lineage>
</organism>
<protein>
    <recommendedName>
        <fullName evidence="5">Release factor glutamine methyltransferase</fullName>
        <shortName evidence="5">RF MTase</shortName>
        <ecNumber evidence="5">2.1.1.297</ecNumber>
    </recommendedName>
    <alternativeName>
        <fullName evidence="5">N5-glutamine methyltransferase PrmC</fullName>
    </alternativeName>
    <alternativeName>
        <fullName evidence="5">Protein-(glutamine-N5) MTase PrmC</fullName>
    </alternativeName>
    <alternativeName>
        <fullName evidence="5">Protein-glutamine N-methyltransferase PrmC</fullName>
    </alternativeName>
</protein>
<dbReference type="RefSeq" id="WP_129176660.1">
    <property type="nucleotide sequence ID" value="NZ_JACCBI010000001.1"/>
</dbReference>
<dbReference type="Gene3D" id="1.10.8.10">
    <property type="entry name" value="DNA helicase RuvA subunit, C-terminal domain"/>
    <property type="match status" value="1"/>
</dbReference>
<reference evidence="8 11" key="2">
    <citation type="submission" date="2020-07" db="EMBL/GenBank/DDBJ databases">
        <title>Sequencing the genomes of 1000 actinobacteria strains.</title>
        <authorList>
            <person name="Klenk H.-P."/>
        </authorList>
    </citation>
    <scope>NUCLEOTIDE SEQUENCE [LARGE SCALE GENOMIC DNA]</scope>
    <source>
        <strain evidence="8 11">DSM 23870</strain>
    </source>
</reference>
<dbReference type="HAMAP" id="MF_02126">
    <property type="entry name" value="RF_methyltr_PrmC"/>
    <property type="match status" value="1"/>
</dbReference>
<proteinExistence type="inferred from homology"/>
<dbReference type="AlphaFoldDB" id="A0A4Q2M6U0"/>
<dbReference type="InterPro" id="IPR019874">
    <property type="entry name" value="RF_methyltr_PrmC"/>
</dbReference>
<dbReference type="SUPFAM" id="SSF53335">
    <property type="entry name" value="S-adenosyl-L-methionine-dependent methyltransferases"/>
    <property type="match status" value="1"/>
</dbReference>
<dbReference type="EMBL" id="SDPM01000009">
    <property type="protein sequence ID" value="RXZ85532.1"/>
    <property type="molecule type" value="Genomic_DNA"/>
</dbReference>
<dbReference type="GO" id="GO:0003676">
    <property type="term" value="F:nucleic acid binding"/>
    <property type="evidence" value="ECO:0007669"/>
    <property type="project" value="InterPro"/>
</dbReference>
<evidence type="ECO:0000313" key="11">
    <source>
        <dbReference type="Proteomes" id="UP000581087"/>
    </source>
</evidence>
<reference evidence="9 10" key="1">
    <citation type="submission" date="2019-01" db="EMBL/GenBank/DDBJ databases">
        <title>Agromyces.</title>
        <authorList>
            <person name="Li J."/>
        </authorList>
    </citation>
    <scope>NUCLEOTIDE SEQUENCE [LARGE SCALE GENOMIC DNA]</scope>
    <source>
        <strain evidence="9 10">DSM 23870</strain>
    </source>
</reference>
<keyword evidence="3 5" id="KW-0949">S-adenosyl-L-methionine</keyword>
<dbReference type="InterPro" id="IPR002052">
    <property type="entry name" value="DNA_methylase_N6_adenine_CS"/>
</dbReference>
<dbReference type="PROSITE" id="PS00092">
    <property type="entry name" value="N6_MTASE"/>
    <property type="match status" value="1"/>
</dbReference>
<dbReference type="EMBL" id="JACCBI010000001">
    <property type="protein sequence ID" value="NYD65738.1"/>
    <property type="molecule type" value="Genomic_DNA"/>
</dbReference>
<dbReference type="Pfam" id="PF17827">
    <property type="entry name" value="PrmC_N"/>
    <property type="match status" value="1"/>
</dbReference>
<feature type="domain" description="Release factor glutamine methyltransferase N-terminal" evidence="7">
    <location>
        <begin position="18"/>
        <end position="87"/>
    </location>
</feature>
<feature type="domain" description="Methyltransferase small" evidence="6">
    <location>
        <begin position="126"/>
        <end position="206"/>
    </location>
</feature>
<dbReference type="PANTHER" id="PTHR18895">
    <property type="entry name" value="HEMK METHYLTRANSFERASE"/>
    <property type="match status" value="1"/>
</dbReference>
<evidence type="ECO:0000256" key="5">
    <source>
        <dbReference type="HAMAP-Rule" id="MF_02126"/>
    </source>
</evidence>
<keyword evidence="10" id="KW-1185">Reference proteome</keyword>
<dbReference type="InterPro" id="IPR007848">
    <property type="entry name" value="Small_mtfrase_dom"/>
</dbReference>
<sequence length="294" mass="31278">MTPEPRDASDTDLRGARATVIRRLTDAGVPDAEVDADLLLGHVLGLSRGGLHARLVVGGSLSDDDLSALAPLVERRVNREPLQHITGRAPFRALDLHVGPGVFIPRPETEQVVQIAIDALHAVADPAPVAVDLGSGSGAIALALATEVPHARVFAVEKSPDALPWTRRNIAEFGGESLTLVEGDLADALGDLDGSVAVVISNPPYVPRTMMPVDPEVHLFDPEMALYGGEDGLDVIRILSGRARRLLRSGGLLVIEHAEHQSGEIAAILAADSWRGVSHHRDFTMRDRATTAVR</sequence>
<dbReference type="NCBIfam" id="TIGR00536">
    <property type="entry name" value="hemK_fam"/>
    <property type="match status" value="1"/>
</dbReference>
<keyword evidence="1 5" id="KW-0489">Methyltransferase</keyword>
<name>A0A4Q2M6U0_9MICO</name>
<dbReference type="InterPro" id="IPR004556">
    <property type="entry name" value="HemK-like"/>
</dbReference>
<comment type="function">
    <text evidence="5">Methylates the class 1 translation termination release factors RF1/PrfA and RF2/PrfB on the glutamine residue of the universally conserved GGQ motif.</text>
</comment>
<feature type="binding site" evidence="5">
    <location>
        <position position="202"/>
    </location>
    <ligand>
        <name>S-adenosyl-L-methionine</name>
        <dbReference type="ChEBI" id="CHEBI:59789"/>
    </ligand>
</feature>
<accession>A0A4Q2M6U0</accession>
<dbReference type="InterPro" id="IPR040758">
    <property type="entry name" value="PrmC_N"/>
</dbReference>
<dbReference type="EC" id="2.1.1.297" evidence="5"/>
<evidence type="ECO:0000256" key="3">
    <source>
        <dbReference type="ARBA" id="ARBA00022691"/>
    </source>
</evidence>
<dbReference type="CDD" id="cd02440">
    <property type="entry name" value="AdoMet_MTases"/>
    <property type="match status" value="1"/>
</dbReference>
<comment type="similarity">
    <text evidence="5">Belongs to the protein N5-glutamine methyltransferase family. PrmC subfamily.</text>
</comment>